<feature type="transmembrane region" description="Helical" evidence="10">
    <location>
        <begin position="133"/>
        <end position="159"/>
    </location>
</feature>
<evidence type="ECO:0000256" key="1">
    <source>
        <dbReference type="ARBA" id="ARBA00004448"/>
    </source>
</evidence>
<dbReference type="PANTHER" id="PTHR31068">
    <property type="entry name" value="MITOCHONDRIAL DISTRIBUTION AND MORPHOLOGY PROTEIN 31"/>
    <property type="match status" value="1"/>
</dbReference>
<keyword evidence="5" id="KW-0809">Transit peptide</keyword>
<evidence type="ECO:0000256" key="3">
    <source>
        <dbReference type="ARBA" id="ARBA00022692"/>
    </source>
</evidence>
<comment type="similarity">
    <text evidence="2">Belongs to the MDM31/MDM32 family.</text>
</comment>
<keyword evidence="6 10" id="KW-1133">Transmembrane helix</keyword>
<evidence type="ECO:0000256" key="5">
    <source>
        <dbReference type="ARBA" id="ARBA00022946"/>
    </source>
</evidence>
<dbReference type="FunCoup" id="Q6CWG7">
    <property type="interactions" value="42"/>
</dbReference>
<dbReference type="eggNOG" id="ENOG502QQJG">
    <property type="taxonomic scope" value="Eukaryota"/>
</dbReference>
<dbReference type="KEGG" id="kla:KLLA0_B04246g"/>
<evidence type="ECO:0000256" key="4">
    <source>
        <dbReference type="ARBA" id="ARBA00022792"/>
    </source>
</evidence>
<keyword evidence="7" id="KW-0496">Mitochondrion</keyword>
<dbReference type="GO" id="GO:0000001">
    <property type="term" value="P:mitochondrion inheritance"/>
    <property type="evidence" value="ECO:0007669"/>
    <property type="project" value="InterPro"/>
</dbReference>
<proteinExistence type="inferred from homology"/>
<evidence type="ECO:0000313" key="12">
    <source>
        <dbReference type="Proteomes" id="UP000000598"/>
    </source>
</evidence>
<dbReference type="Pfam" id="PF08118">
    <property type="entry name" value="MDM31_MDM32"/>
    <property type="match status" value="1"/>
</dbReference>
<evidence type="ECO:0000256" key="2">
    <source>
        <dbReference type="ARBA" id="ARBA00005687"/>
    </source>
</evidence>
<protein>
    <submittedName>
        <fullName evidence="11">KLLA0B04246p</fullName>
    </submittedName>
</protein>
<dbReference type="STRING" id="284590.Q6CWG7"/>
<dbReference type="OMA" id="DFLCAEN"/>
<dbReference type="InterPro" id="IPR012571">
    <property type="entry name" value="Mdm31/Mdm32"/>
</dbReference>
<evidence type="ECO:0000256" key="9">
    <source>
        <dbReference type="ARBA" id="ARBA00025191"/>
    </source>
</evidence>
<keyword evidence="3 10" id="KW-0812">Transmembrane</keyword>
<keyword evidence="12" id="KW-1185">Reference proteome</keyword>
<evidence type="ECO:0000256" key="8">
    <source>
        <dbReference type="ARBA" id="ARBA00023136"/>
    </source>
</evidence>
<evidence type="ECO:0000256" key="6">
    <source>
        <dbReference type="ARBA" id="ARBA00022989"/>
    </source>
</evidence>
<dbReference type="InParanoid" id="Q6CWG7"/>
<organism evidence="11 12">
    <name type="scientific">Kluyveromyces lactis (strain ATCC 8585 / CBS 2359 / DSM 70799 / NBRC 1267 / NRRL Y-1140 / WM37)</name>
    <name type="common">Yeast</name>
    <name type="synonym">Candida sphaerica</name>
    <dbReference type="NCBI Taxonomy" id="284590"/>
    <lineage>
        <taxon>Eukaryota</taxon>
        <taxon>Fungi</taxon>
        <taxon>Dikarya</taxon>
        <taxon>Ascomycota</taxon>
        <taxon>Saccharomycotina</taxon>
        <taxon>Saccharomycetes</taxon>
        <taxon>Saccharomycetales</taxon>
        <taxon>Saccharomycetaceae</taxon>
        <taxon>Kluyveromyces</taxon>
    </lineage>
</organism>
<dbReference type="EMBL" id="CR382122">
    <property type="protein sequence ID" value="CAH02115.1"/>
    <property type="molecule type" value="Genomic_DNA"/>
</dbReference>
<accession>Q6CWG7</accession>
<dbReference type="PANTHER" id="PTHR31068:SF0">
    <property type="entry name" value="MITOCHONDRIAL DISTRIBUTION AND MORPHOLOGY PROTEIN 31"/>
    <property type="match status" value="1"/>
</dbReference>
<name>Q6CWG7_KLULA</name>
<dbReference type="PaxDb" id="284590-Q6CWG7"/>
<evidence type="ECO:0000256" key="10">
    <source>
        <dbReference type="SAM" id="Phobius"/>
    </source>
</evidence>
<dbReference type="HOGENOM" id="CLU_016236_2_1_1"/>
<dbReference type="Proteomes" id="UP000000598">
    <property type="component" value="Chromosome B"/>
</dbReference>
<keyword evidence="4" id="KW-0999">Mitochondrion inner membrane</keyword>
<evidence type="ECO:0000313" key="11">
    <source>
        <dbReference type="EMBL" id="CAH02115.1"/>
    </source>
</evidence>
<evidence type="ECO:0000256" key="7">
    <source>
        <dbReference type="ARBA" id="ARBA00023128"/>
    </source>
</evidence>
<dbReference type="GO" id="GO:0005743">
    <property type="term" value="C:mitochondrial inner membrane"/>
    <property type="evidence" value="ECO:0007669"/>
    <property type="project" value="UniProtKB-SubCell"/>
</dbReference>
<sequence length="597" mass="68927">MFRHSLSWVTAARSGSRPILSSTIYRPVVLRRCYSNYFHIKSWKPNVNPKRDVFAFTGGLRHYSESNEKGKESEIQQPARKHTKQQQPTFRFITERDRLLAQATNILQRLKINLKWTLTRSMRPFNTDDISAFVSWVLVSNMLLIFLFTTSFLSLAIYLMNTVFAQEYLATKVGNFLTKNSALSVVFESAIVPDWSSGKISFNRVFVSRRPKLPHGFSKGSQHEAVERAKLALSERLLVSREDFDDGNYTQFDLTMDQVEISVSLSKWINGKGFLDEVTINGLRGVVDRTHVFWKENDDARNYLNVHQPGDFEISKFVMNDVLFTLYQPGGFRPFLVSVFNCELPQLRKHWLFFDFLNADNISGAYDNSMFTIHKKFKQRDTDEESSSSSPWHKVTRMRVDNLNIDHLNAGIEGPFGWITSGHVDMIGDLLLPENDIDPSQLSEILTVVRDRIVKETRRHSGFIPGNFEEQKDIDVKQYFIMDFLLRLHNVKAEVPLFTPGLSYINNALIRPIVGYINSRRTYIPIRCRVVKNLNDFAGSWTIYDSRLMDDLSAEVYDAFANYVADDERINLRMKRVGFWSLQLIIQVILMSLGAIA</sequence>
<comment type="subcellular location">
    <subcellularLocation>
        <location evidence="1">Mitochondrion inner membrane</location>
        <topology evidence="1">Multi-pass membrane protein</topology>
    </subcellularLocation>
</comment>
<dbReference type="AlphaFoldDB" id="Q6CWG7"/>
<comment type="function">
    <text evidence="9">Involved in the organization of the mitochondrial membranes and the global structure of the mitochondria. Also required for mitochondrial distribution and mobility as well as for the maintenance of mitochondrial DNA nucleoids structures.</text>
</comment>
<gene>
    <name evidence="11" type="ORF">KLLA0_B04246g</name>
</gene>
<keyword evidence="8 10" id="KW-0472">Membrane</keyword>
<reference evidence="11 12" key="1">
    <citation type="journal article" date="2004" name="Nature">
        <title>Genome evolution in yeasts.</title>
        <authorList>
            <consortium name="Genolevures"/>
            <person name="Dujon B."/>
            <person name="Sherman D."/>
            <person name="Fischer G."/>
            <person name="Durrens P."/>
            <person name="Casaregola S."/>
            <person name="Lafontaine I."/>
            <person name="de Montigny J."/>
            <person name="Marck C."/>
            <person name="Neuveglise C."/>
            <person name="Talla E."/>
            <person name="Goffard N."/>
            <person name="Frangeul L."/>
            <person name="Aigle M."/>
            <person name="Anthouard V."/>
            <person name="Babour A."/>
            <person name="Barbe V."/>
            <person name="Barnay S."/>
            <person name="Blanchin S."/>
            <person name="Beckerich J.M."/>
            <person name="Beyne E."/>
            <person name="Bleykasten C."/>
            <person name="Boisrame A."/>
            <person name="Boyer J."/>
            <person name="Cattolico L."/>
            <person name="Confanioleri F."/>
            <person name="de Daruvar A."/>
            <person name="Despons L."/>
            <person name="Fabre E."/>
            <person name="Fairhead C."/>
            <person name="Ferry-Dumazet H."/>
            <person name="Groppi A."/>
            <person name="Hantraye F."/>
            <person name="Hennequin C."/>
            <person name="Jauniaux N."/>
            <person name="Joyet P."/>
            <person name="Kachouri R."/>
            <person name="Kerrest A."/>
            <person name="Koszul R."/>
            <person name="Lemaire M."/>
            <person name="Lesur I."/>
            <person name="Ma L."/>
            <person name="Muller H."/>
            <person name="Nicaud J.M."/>
            <person name="Nikolski M."/>
            <person name="Oztas S."/>
            <person name="Ozier-Kalogeropoulos O."/>
            <person name="Pellenz S."/>
            <person name="Potier S."/>
            <person name="Richard G.F."/>
            <person name="Straub M.L."/>
            <person name="Suleau A."/>
            <person name="Swennene D."/>
            <person name="Tekaia F."/>
            <person name="Wesolowski-Louvel M."/>
            <person name="Westhof E."/>
            <person name="Wirth B."/>
            <person name="Zeniou-Meyer M."/>
            <person name="Zivanovic I."/>
            <person name="Bolotin-Fukuhara M."/>
            <person name="Thierry A."/>
            <person name="Bouchier C."/>
            <person name="Caudron B."/>
            <person name="Scarpelli C."/>
            <person name="Gaillardin C."/>
            <person name="Weissenbach J."/>
            <person name="Wincker P."/>
            <person name="Souciet J.L."/>
        </authorList>
    </citation>
    <scope>NUCLEOTIDE SEQUENCE [LARGE SCALE GENOMIC DNA]</scope>
    <source>
        <strain evidence="12">ATCC 8585 / CBS 2359 / DSM 70799 / NBRC 1267 / NRRL Y-1140 / WM37</strain>
    </source>
</reference>
<dbReference type="GO" id="GO:0007005">
    <property type="term" value="P:mitochondrion organization"/>
    <property type="evidence" value="ECO:0007669"/>
    <property type="project" value="InterPro"/>
</dbReference>